<evidence type="ECO:0000313" key="2">
    <source>
        <dbReference type="Proteomes" id="UP000801492"/>
    </source>
</evidence>
<organism evidence="1 2">
    <name type="scientific">Ignelater luminosus</name>
    <name type="common">Cucubano</name>
    <name type="synonym">Pyrophorus luminosus</name>
    <dbReference type="NCBI Taxonomy" id="2038154"/>
    <lineage>
        <taxon>Eukaryota</taxon>
        <taxon>Metazoa</taxon>
        <taxon>Ecdysozoa</taxon>
        <taxon>Arthropoda</taxon>
        <taxon>Hexapoda</taxon>
        <taxon>Insecta</taxon>
        <taxon>Pterygota</taxon>
        <taxon>Neoptera</taxon>
        <taxon>Endopterygota</taxon>
        <taxon>Coleoptera</taxon>
        <taxon>Polyphaga</taxon>
        <taxon>Elateriformia</taxon>
        <taxon>Elateroidea</taxon>
        <taxon>Elateridae</taxon>
        <taxon>Agrypninae</taxon>
        <taxon>Pyrophorini</taxon>
        <taxon>Ignelater</taxon>
    </lineage>
</organism>
<evidence type="ECO:0008006" key="3">
    <source>
        <dbReference type="Google" id="ProtNLM"/>
    </source>
</evidence>
<proteinExistence type="predicted"/>
<accession>A0A8K0D3H0</accession>
<sequence>MQPNSSLEQLRDTTVEILENATDWQLKPLVAATKVSISSVKSILSKNPNQEQEQSLCSLKKKRQSKCPVTNLNRSDMHHKQNYVEYKIDYLFSQHGHTILRLPPYHLDLNPIEMIWASVKNYVAANNVTLKHADAKRLAEEKFSAIKKNGAKFVCG</sequence>
<name>A0A8K0D3H0_IGNLU</name>
<reference evidence="1" key="1">
    <citation type="submission" date="2019-08" db="EMBL/GenBank/DDBJ databases">
        <title>The genome of the North American firefly Photinus pyralis.</title>
        <authorList>
            <consortium name="Photinus pyralis genome working group"/>
            <person name="Fallon T.R."/>
            <person name="Sander Lower S.E."/>
            <person name="Weng J.-K."/>
        </authorList>
    </citation>
    <scope>NUCLEOTIDE SEQUENCE</scope>
    <source>
        <strain evidence="1">TRF0915ILg1</strain>
        <tissue evidence="1">Whole body</tissue>
    </source>
</reference>
<evidence type="ECO:0000313" key="1">
    <source>
        <dbReference type="EMBL" id="KAF2895848.1"/>
    </source>
</evidence>
<dbReference type="OrthoDB" id="6767270at2759"/>
<dbReference type="PANTHER" id="PTHR33939">
    <property type="entry name" value="PROTEIN CBG22215"/>
    <property type="match status" value="1"/>
</dbReference>
<dbReference type="Gene3D" id="3.30.420.10">
    <property type="entry name" value="Ribonuclease H-like superfamily/Ribonuclease H"/>
    <property type="match status" value="1"/>
</dbReference>
<gene>
    <name evidence="1" type="ORF">ILUMI_10327</name>
</gene>
<protein>
    <recommendedName>
        <fullName evidence="3">Tc1-like transposase DDE domain-containing protein</fullName>
    </recommendedName>
</protein>
<comment type="caution">
    <text evidence="1">The sequence shown here is derived from an EMBL/GenBank/DDBJ whole genome shotgun (WGS) entry which is preliminary data.</text>
</comment>
<dbReference type="AlphaFoldDB" id="A0A8K0D3H0"/>
<dbReference type="EMBL" id="VTPC01005611">
    <property type="protein sequence ID" value="KAF2895848.1"/>
    <property type="molecule type" value="Genomic_DNA"/>
</dbReference>
<dbReference type="PANTHER" id="PTHR33939:SF1">
    <property type="entry name" value="DUF4371 DOMAIN-CONTAINING PROTEIN"/>
    <property type="match status" value="1"/>
</dbReference>
<dbReference type="GO" id="GO:0003676">
    <property type="term" value="F:nucleic acid binding"/>
    <property type="evidence" value="ECO:0007669"/>
    <property type="project" value="InterPro"/>
</dbReference>
<dbReference type="InterPro" id="IPR036397">
    <property type="entry name" value="RNaseH_sf"/>
</dbReference>
<keyword evidence="2" id="KW-1185">Reference proteome</keyword>
<dbReference type="Proteomes" id="UP000801492">
    <property type="component" value="Unassembled WGS sequence"/>
</dbReference>